<dbReference type="RefSeq" id="WP_121254033.1">
    <property type="nucleotide sequence ID" value="NZ_RBIL01000002.1"/>
</dbReference>
<accession>A0A660KXC3</accession>
<dbReference type="Gene3D" id="1.10.287.950">
    <property type="entry name" value="Methyl-accepting chemotaxis protein"/>
    <property type="match status" value="1"/>
</dbReference>
<dbReference type="SMART" id="SM00283">
    <property type="entry name" value="MA"/>
    <property type="match status" value="1"/>
</dbReference>
<organism evidence="11 12">
    <name type="scientific">Solirubrobacter pauli</name>
    <dbReference type="NCBI Taxonomy" id="166793"/>
    <lineage>
        <taxon>Bacteria</taxon>
        <taxon>Bacillati</taxon>
        <taxon>Actinomycetota</taxon>
        <taxon>Thermoleophilia</taxon>
        <taxon>Solirubrobacterales</taxon>
        <taxon>Solirubrobacteraceae</taxon>
        <taxon>Solirubrobacter</taxon>
    </lineage>
</organism>
<dbReference type="PROSITE" id="PS50111">
    <property type="entry name" value="CHEMOTAXIS_TRANSDUC_2"/>
    <property type="match status" value="1"/>
</dbReference>
<keyword evidence="12" id="KW-1185">Reference proteome</keyword>
<evidence type="ECO:0000256" key="4">
    <source>
        <dbReference type="ARBA" id="ARBA00029447"/>
    </source>
</evidence>
<dbReference type="SUPFAM" id="SSF58104">
    <property type="entry name" value="Methyl-accepting chemotaxis protein (MCP) signaling domain"/>
    <property type="match status" value="1"/>
</dbReference>
<feature type="domain" description="Methyl-accepting transducer" evidence="9">
    <location>
        <begin position="397"/>
        <end position="633"/>
    </location>
</feature>
<dbReference type="InterPro" id="IPR004089">
    <property type="entry name" value="MCPsignal_dom"/>
</dbReference>
<evidence type="ECO:0000256" key="2">
    <source>
        <dbReference type="ARBA" id="ARBA00022989"/>
    </source>
</evidence>
<dbReference type="CDD" id="cd11386">
    <property type="entry name" value="MCP_signal"/>
    <property type="match status" value="1"/>
</dbReference>
<evidence type="ECO:0000256" key="6">
    <source>
        <dbReference type="SAM" id="Coils"/>
    </source>
</evidence>
<feature type="domain" description="HAMP" evidence="10">
    <location>
        <begin position="311"/>
        <end position="364"/>
    </location>
</feature>
<name>A0A660KXC3_9ACTN</name>
<dbReference type="InterPro" id="IPR003660">
    <property type="entry name" value="HAMP_dom"/>
</dbReference>
<dbReference type="PANTHER" id="PTHR32089:SF112">
    <property type="entry name" value="LYSOZYME-LIKE PROTEIN-RELATED"/>
    <property type="match status" value="1"/>
</dbReference>
<evidence type="ECO:0000256" key="8">
    <source>
        <dbReference type="SAM" id="Phobius"/>
    </source>
</evidence>
<keyword evidence="8" id="KW-0472">Membrane</keyword>
<dbReference type="EMBL" id="RBIL01000002">
    <property type="protein sequence ID" value="RKQ86367.1"/>
    <property type="molecule type" value="Genomic_DNA"/>
</dbReference>
<evidence type="ECO:0000256" key="5">
    <source>
        <dbReference type="PROSITE-ProRule" id="PRU00284"/>
    </source>
</evidence>
<dbReference type="GO" id="GO:0016020">
    <property type="term" value="C:membrane"/>
    <property type="evidence" value="ECO:0007669"/>
    <property type="project" value="InterPro"/>
</dbReference>
<evidence type="ECO:0000259" key="9">
    <source>
        <dbReference type="PROSITE" id="PS50111"/>
    </source>
</evidence>
<evidence type="ECO:0000259" key="10">
    <source>
        <dbReference type="PROSITE" id="PS50885"/>
    </source>
</evidence>
<dbReference type="Pfam" id="PF00672">
    <property type="entry name" value="HAMP"/>
    <property type="match status" value="1"/>
</dbReference>
<dbReference type="PROSITE" id="PS50885">
    <property type="entry name" value="HAMP"/>
    <property type="match status" value="1"/>
</dbReference>
<evidence type="ECO:0000256" key="7">
    <source>
        <dbReference type="SAM" id="MobiDB-lite"/>
    </source>
</evidence>
<gene>
    <name evidence="11" type="ORF">C8N24_4377</name>
</gene>
<sequence length="686" mass="70184">MNPFNAAAALMARLTYARKFLLVGLVLLAPAGFALHAYWQVQGETIAFAESERAGVAFVIPANQLVLDVVAARSAAVRGDAVDAQAVQAAIAAVDRADGAVIGVDGAWKETRAAVLEAIGSKPAPGKAAYEAYEPAVAATLGLVIKAGDGSKLILDPDLDSYYVMDALITKLPAIADGTGRVNDLQTVAETMDDRIALAAAENSLAGTIAAMRNGFKTSFEETADASLQPALEKLAAGRDVRAIEQAAAPALDALLVTRIDTFSAARLKIALLVVAGALIAVFLFVGFFLSTRRGVRQISDRLHSLRDHCVADLSGALRSMSEGDLTVQVTSITPPITDISRDELGEVAESVNRIRESTAGSIDAYNAMRASLAELIGTVSSNAGSVSAASQQMAASSQETGRAVGDIAAAVNDVAQGAERQVRLVESTRSAVQEAARAAEASASTARATSEAAESVRVAAGQGAATAETASESITRIAASASAAGAAIQDLSERSGRIGGIVDTITAIAEQTNLLALNAAIEAARAGEAGRGFAVVAEEVRKLAEESQDAARQISVLVGEIQAETVRVVDVVAESRRETEAGVATVASTRSAFEAIGATVEEMTARVSEITAAVEQIAAEAARAEREVDDVASVAESSSASAEQVSASTHETGASAQEIAASAAGLSRTAADLDALVGRFVVTAG</sequence>
<dbReference type="Gene3D" id="6.10.340.10">
    <property type="match status" value="1"/>
</dbReference>
<feature type="region of interest" description="Disordered" evidence="7">
    <location>
        <begin position="635"/>
        <end position="654"/>
    </location>
</feature>
<comment type="similarity">
    <text evidence="4">Belongs to the methyl-accepting chemotaxis (MCP) protein family.</text>
</comment>
<dbReference type="GO" id="GO:0007165">
    <property type="term" value="P:signal transduction"/>
    <property type="evidence" value="ECO:0007669"/>
    <property type="project" value="UniProtKB-KW"/>
</dbReference>
<evidence type="ECO:0000313" key="12">
    <source>
        <dbReference type="Proteomes" id="UP000278962"/>
    </source>
</evidence>
<keyword evidence="2 8" id="KW-1133">Transmembrane helix</keyword>
<reference evidence="11 12" key="1">
    <citation type="submission" date="2018-10" db="EMBL/GenBank/DDBJ databases">
        <title>Genomic Encyclopedia of Archaeal and Bacterial Type Strains, Phase II (KMG-II): from individual species to whole genera.</title>
        <authorList>
            <person name="Goeker M."/>
        </authorList>
    </citation>
    <scope>NUCLEOTIDE SEQUENCE [LARGE SCALE GENOMIC DNA]</scope>
    <source>
        <strain evidence="11 12">DSM 14954</strain>
    </source>
</reference>
<evidence type="ECO:0000256" key="1">
    <source>
        <dbReference type="ARBA" id="ARBA00022692"/>
    </source>
</evidence>
<dbReference type="CDD" id="cd06225">
    <property type="entry name" value="HAMP"/>
    <property type="match status" value="1"/>
</dbReference>
<keyword evidence="6" id="KW-0175">Coiled coil</keyword>
<evidence type="ECO:0000313" key="11">
    <source>
        <dbReference type="EMBL" id="RKQ86367.1"/>
    </source>
</evidence>
<feature type="transmembrane region" description="Helical" evidence="8">
    <location>
        <begin position="270"/>
        <end position="290"/>
    </location>
</feature>
<dbReference type="Proteomes" id="UP000278962">
    <property type="component" value="Unassembled WGS sequence"/>
</dbReference>
<feature type="coiled-coil region" evidence="6">
    <location>
        <begin position="601"/>
        <end position="635"/>
    </location>
</feature>
<keyword evidence="3 5" id="KW-0807">Transducer</keyword>
<comment type="caution">
    <text evidence="11">The sequence shown here is derived from an EMBL/GenBank/DDBJ whole genome shotgun (WGS) entry which is preliminary data.</text>
</comment>
<dbReference type="Pfam" id="PF00015">
    <property type="entry name" value="MCPsignal"/>
    <property type="match status" value="1"/>
</dbReference>
<evidence type="ECO:0000256" key="3">
    <source>
        <dbReference type="ARBA" id="ARBA00023224"/>
    </source>
</evidence>
<protein>
    <submittedName>
        <fullName evidence="11">Methyl-accepting chemotaxis protein (MCP) signaling protein</fullName>
    </submittedName>
</protein>
<dbReference type="SMART" id="SM00304">
    <property type="entry name" value="HAMP"/>
    <property type="match status" value="2"/>
</dbReference>
<dbReference type="AlphaFoldDB" id="A0A660KXC3"/>
<proteinExistence type="inferred from homology"/>
<dbReference type="PANTHER" id="PTHR32089">
    <property type="entry name" value="METHYL-ACCEPTING CHEMOTAXIS PROTEIN MCPB"/>
    <property type="match status" value="1"/>
</dbReference>
<keyword evidence="1 8" id="KW-0812">Transmembrane</keyword>